<protein>
    <submittedName>
        <fullName evidence="1">Uncharacterized protein</fullName>
    </submittedName>
</protein>
<evidence type="ECO:0000313" key="2">
    <source>
        <dbReference type="Proteomes" id="UP000257109"/>
    </source>
</evidence>
<name>A0A371E8Q7_MUCPR</name>
<dbReference type="AlphaFoldDB" id="A0A371E8Q7"/>
<dbReference type="EMBL" id="QJKJ01015504">
    <property type="protein sequence ID" value="RDX62422.1"/>
    <property type="molecule type" value="Genomic_DNA"/>
</dbReference>
<accession>A0A371E8Q7</accession>
<organism evidence="1 2">
    <name type="scientific">Mucuna pruriens</name>
    <name type="common">Velvet bean</name>
    <name type="synonym">Dolichos pruriens</name>
    <dbReference type="NCBI Taxonomy" id="157652"/>
    <lineage>
        <taxon>Eukaryota</taxon>
        <taxon>Viridiplantae</taxon>
        <taxon>Streptophyta</taxon>
        <taxon>Embryophyta</taxon>
        <taxon>Tracheophyta</taxon>
        <taxon>Spermatophyta</taxon>
        <taxon>Magnoliopsida</taxon>
        <taxon>eudicotyledons</taxon>
        <taxon>Gunneridae</taxon>
        <taxon>Pentapetalae</taxon>
        <taxon>rosids</taxon>
        <taxon>fabids</taxon>
        <taxon>Fabales</taxon>
        <taxon>Fabaceae</taxon>
        <taxon>Papilionoideae</taxon>
        <taxon>50 kb inversion clade</taxon>
        <taxon>NPAAA clade</taxon>
        <taxon>indigoferoid/millettioid clade</taxon>
        <taxon>Phaseoleae</taxon>
        <taxon>Mucuna</taxon>
    </lineage>
</organism>
<comment type="caution">
    <text evidence="1">The sequence shown here is derived from an EMBL/GenBank/DDBJ whole genome shotgun (WGS) entry which is preliminary data.</text>
</comment>
<gene>
    <name evidence="1" type="ORF">CR513_59252</name>
</gene>
<proteinExistence type="predicted"/>
<dbReference type="Proteomes" id="UP000257109">
    <property type="component" value="Unassembled WGS sequence"/>
</dbReference>
<sequence>MEFGDNMVQFNIFEAMTHLIENHFVFGSNVIDVLVDDYMQLHSGLFAFSEFSDFVDVANVFDFADLEGTCDGEVAKVVASEPPSPSNMQPPALELKPLLDLPMI</sequence>
<feature type="non-terminal residue" evidence="1">
    <location>
        <position position="1"/>
    </location>
</feature>
<keyword evidence="2" id="KW-1185">Reference proteome</keyword>
<reference evidence="1" key="1">
    <citation type="submission" date="2018-05" db="EMBL/GenBank/DDBJ databases">
        <title>Draft genome of Mucuna pruriens seed.</title>
        <authorList>
            <person name="Nnadi N.E."/>
            <person name="Vos R."/>
            <person name="Hasami M.H."/>
            <person name="Devisetty U.K."/>
            <person name="Aguiy J.C."/>
        </authorList>
    </citation>
    <scope>NUCLEOTIDE SEQUENCE [LARGE SCALE GENOMIC DNA]</scope>
    <source>
        <strain evidence="1">JCA_2017</strain>
    </source>
</reference>
<evidence type="ECO:0000313" key="1">
    <source>
        <dbReference type="EMBL" id="RDX62422.1"/>
    </source>
</evidence>